<reference evidence="3 4" key="1">
    <citation type="journal article" date="2013" name="Curr. Biol.">
        <title>The Genome of the Foraminiferan Reticulomyxa filosa.</title>
        <authorList>
            <person name="Glockner G."/>
            <person name="Hulsmann N."/>
            <person name="Schleicher M."/>
            <person name="Noegel A.A."/>
            <person name="Eichinger L."/>
            <person name="Gallinger C."/>
            <person name="Pawlowski J."/>
            <person name="Sierra R."/>
            <person name="Euteneuer U."/>
            <person name="Pillet L."/>
            <person name="Moustafa A."/>
            <person name="Platzer M."/>
            <person name="Groth M."/>
            <person name="Szafranski K."/>
            <person name="Schliwa M."/>
        </authorList>
    </citation>
    <scope>NUCLEOTIDE SEQUENCE [LARGE SCALE GENOMIC DNA]</scope>
</reference>
<dbReference type="Proteomes" id="UP000023152">
    <property type="component" value="Unassembled WGS sequence"/>
</dbReference>
<feature type="transmembrane region" description="Helical" evidence="2">
    <location>
        <begin position="338"/>
        <end position="360"/>
    </location>
</feature>
<evidence type="ECO:0000313" key="4">
    <source>
        <dbReference type="Proteomes" id="UP000023152"/>
    </source>
</evidence>
<organism evidence="3 4">
    <name type="scientific">Reticulomyxa filosa</name>
    <dbReference type="NCBI Taxonomy" id="46433"/>
    <lineage>
        <taxon>Eukaryota</taxon>
        <taxon>Sar</taxon>
        <taxon>Rhizaria</taxon>
        <taxon>Retaria</taxon>
        <taxon>Foraminifera</taxon>
        <taxon>Monothalamids</taxon>
        <taxon>Reticulomyxidae</taxon>
        <taxon>Reticulomyxa</taxon>
    </lineage>
</organism>
<keyword evidence="4" id="KW-1185">Reference proteome</keyword>
<comment type="caution">
    <text evidence="3">The sequence shown here is derived from an EMBL/GenBank/DDBJ whole genome shotgun (WGS) entry which is preliminary data.</text>
</comment>
<evidence type="ECO:0000256" key="2">
    <source>
        <dbReference type="SAM" id="Phobius"/>
    </source>
</evidence>
<proteinExistence type="predicted"/>
<keyword evidence="2" id="KW-0472">Membrane</keyword>
<feature type="compositionally biased region" description="Basic residues" evidence="1">
    <location>
        <begin position="97"/>
        <end position="107"/>
    </location>
</feature>
<dbReference type="EMBL" id="ASPP01023124">
    <property type="protein sequence ID" value="ETO10794.1"/>
    <property type="molecule type" value="Genomic_DNA"/>
</dbReference>
<gene>
    <name evidence="3" type="ORF">RFI_26581</name>
</gene>
<keyword evidence="2" id="KW-1133">Transmembrane helix</keyword>
<keyword evidence="2" id="KW-0812">Transmembrane</keyword>
<evidence type="ECO:0000313" key="3">
    <source>
        <dbReference type="EMBL" id="ETO10794.1"/>
    </source>
</evidence>
<evidence type="ECO:0000256" key="1">
    <source>
        <dbReference type="SAM" id="MobiDB-lite"/>
    </source>
</evidence>
<protein>
    <submittedName>
        <fullName evidence="3">Uncharacterized protein</fullName>
    </submittedName>
</protein>
<feature type="region of interest" description="Disordered" evidence="1">
    <location>
        <begin position="72"/>
        <end position="107"/>
    </location>
</feature>
<feature type="compositionally biased region" description="Basic and acidic residues" evidence="1">
    <location>
        <begin position="72"/>
        <end position="96"/>
    </location>
</feature>
<accession>X6MA69</accession>
<name>X6MA69_RETFI</name>
<sequence>DEIENGHHDNYCNHSSYGLPWESCQSFYPIEWDIVQFGDEFTNICQQGVLAMSNATKYIIFGQLIDFTIEQQRQEQEQGQEQEQKPEQGQDQEQKQNKIKNKNKSKQKTKEKQLLDCLFVYFASGLCKQCKKKLIIRKQRKQGQAEEQIALFMAMTDKAYKSIRSLTVTHAFDQLITFPVLPNLVHLALSHVKINACFKSINIKEMMPQLKTLDIENISTTTRDYCNWKKLLEVDMDDEAAFSLIQCSTSTHIPQNEKYFEIEFVNHLLRSCPNLLAFRYAFINAPTRTIEVPSTRVIEIPPTLEWVIMEQTNDTFWNSETYLQIDLSRCKRISGLQLSLLSFLIFLYIAKKIIIMYFYIIEIYLI</sequence>
<feature type="non-terminal residue" evidence="3">
    <location>
        <position position="1"/>
    </location>
</feature>
<dbReference type="AlphaFoldDB" id="X6MA69"/>